<dbReference type="SUPFAM" id="SSF52540">
    <property type="entry name" value="P-loop containing nucleoside triphosphate hydrolases"/>
    <property type="match status" value="1"/>
</dbReference>
<feature type="non-terminal residue" evidence="1">
    <location>
        <position position="324"/>
    </location>
</feature>
<keyword evidence="1" id="KW-0547">Nucleotide-binding</keyword>
<comment type="caution">
    <text evidence="1">The sequence shown here is derived from an EMBL/GenBank/DDBJ whole genome shotgun (WGS) entry which is preliminary data.</text>
</comment>
<dbReference type="GO" id="GO:0004386">
    <property type="term" value="F:helicase activity"/>
    <property type="evidence" value="ECO:0007669"/>
    <property type="project" value="UniProtKB-KW"/>
</dbReference>
<evidence type="ECO:0000313" key="2">
    <source>
        <dbReference type="Proteomes" id="UP000437736"/>
    </source>
</evidence>
<protein>
    <submittedName>
        <fullName evidence="1">Helicase</fullName>
    </submittedName>
</protein>
<organism evidence="1 2">
    <name type="scientific">Acidiferrimicrobium australe</name>
    <dbReference type="NCBI Taxonomy" id="2664430"/>
    <lineage>
        <taxon>Bacteria</taxon>
        <taxon>Bacillati</taxon>
        <taxon>Actinomycetota</taxon>
        <taxon>Acidimicrobiia</taxon>
        <taxon>Acidimicrobiales</taxon>
        <taxon>Acidimicrobiaceae</taxon>
        <taxon>Acidiferrimicrobium</taxon>
    </lineage>
</organism>
<keyword evidence="2" id="KW-1185">Reference proteome</keyword>
<keyword evidence="1" id="KW-0067">ATP-binding</keyword>
<evidence type="ECO:0000313" key="1">
    <source>
        <dbReference type="EMBL" id="MST33434.1"/>
    </source>
</evidence>
<dbReference type="EMBL" id="WJHE01000593">
    <property type="protein sequence ID" value="MST33434.1"/>
    <property type="molecule type" value="Genomic_DNA"/>
</dbReference>
<name>A0ABW9QU96_9ACTN</name>
<gene>
    <name evidence="1" type="ORF">GHK86_11980</name>
</gene>
<dbReference type="InterPro" id="IPR027417">
    <property type="entry name" value="P-loop_NTPase"/>
</dbReference>
<accession>A0ABW9QU96</accession>
<dbReference type="Proteomes" id="UP000437736">
    <property type="component" value="Unassembled WGS sequence"/>
</dbReference>
<proteinExistence type="predicted"/>
<reference evidence="1 2" key="1">
    <citation type="submission" date="2019-11" db="EMBL/GenBank/DDBJ databases">
        <title>Acidiferrimicrobium australis gen. nov., sp. nov., an acidophilic and obligately heterotrophic, member of the Actinobacteria that catalyses dissimilatory oxido- reduction of iron isolated from metal-rich acidic water in Chile.</title>
        <authorList>
            <person name="Gonzalez D."/>
            <person name="Huber K."/>
            <person name="Hedrich S."/>
            <person name="Rojas-Villalobos C."/>
            <person name="Quatrini R."/>
            <person name="Dinamarca M.A."/>
            <person name="Schwarz A."/>
            <person name="Canales C."/>
            <person name="Nancucheo I."/>
        </authorList>
    </citation>
    <scope>NUCLEOTIDE SEQUENCE [LARGE SCALE GENOMIC DNA]</scope>
    <source>
        <strain evidence="1 2">USS-CCA1</strain>
    </source>
</reference>
<keyword evidence="1" id="KW-0378">Hydrolase</keyword>
<dbReference type="Gene3D" id="3.40.50.300">
    <property type="entry name" value="P-loop containing nucleotide triphosphate hydrolases"/>
    <property type="match status" value="1"/>
</dbReference>
<sequence>MPHPDVAAEQAHVDHAYARLDEMRSTVAGMLKDAFGERGGTFQALTERDIRVRNSLGRLEQLQIGAEALVFGRIDRRGATPAEDEAFHIGRLAISDADQEPLVVDWRAPVAEPFYRATGAHPMGLARRRHFLTEGRSVVDLEDELFGVEGDDDGVGLGLSGPQVLLSALQRSRTGRMRDIVATVQREQDEIIRGPLGGILVVQGGPGTGKTAVALHRAAYLLYTHRFPLERQGVLVVGPNPTFLRYIEHVLPSLGESGVELSTVAGLFGPVGRLGTEEAEAARLKGDPRMGRVLARAVADRERRLRRVVEIPFGRAILRLTPSA</sequence>
<keyword evidence="1" id="KW-0347">Helicase</keyword>